<dbReference type="NCBIfam" id="TIGR00370">
    <property type="entry name" value="5-oxoprolinase subunit PxpB"/>
    <property type="match status" value="1"/>
</dbReference>
<dbReference type="Proteomes" id="UP000012081">
    <property type="component" value="Unassembled WGS sequence"/>
</dbReference>
<name>M8DC61_9BACL</name>
<dbReference type="AlphaFoldDB" id="M8DC61"/>
<dbReference type="SUPFAM" id="SSF160467">
    <property type="entry name" value="PH0987 N-terminal domain-like"/>
    <property type="match status" value="1"/>
</dbReference>
<protein>
    <submittedName>
        <fullName evidence="5">Allophanate hydrolase subunit 1</fullName>
    </submittedName>
</protein>
<dbReference type="Pfam" id="PF02682">
    <property type="entry name" value="CT_C_D"/>
    <property type="match status" value="1"/>
</dbReference>
<proteinExistence type="predicted"/>
<evidence type="ECO:0000256" key="1">
    <source>
        <dbReference type="ARBA" id="ARBA00022741"/>
    </source>
</evidence>
<keyword evidence="2 5" id="KW-0378">Hydrolase</keyword>
<evidence type="ECO:0000313" key="6">
    <source>
        <dbReference type="Proteomes" id="UP000012081"/>
    </source>
</evidence>
<evidence type="ECO:0000259" key="4">
    <source>
        <dbReference type="SMART" id="SM00796"/>
    </source>
</evidence>
<evidence type="ECO:0000256" key="3">
    <source>
        <dbReference type="ARBA" id="ARBA00022840"/>
    </source>
</evidence>
<sequence>MKDIQMEPMGDQALIIRFGTVIDRTTHEKVRQFAAWLDQHPVPGMVEYIPAFTTVTIFYDPVSLYEQRKTDFSANEPIISPYEKLRLFLEAALKQLSDQPPAAGNTVEIPVLYGGEMGPDLSEVAAYHQMSEEEVIRIHSEGDYHVFMIGFAPGFPYIGGLSEKIATPRKTSPRLKIPKGSVGIAGEQTGVYSLETPGGWQIIGRTPISLFRPEHNPPSYLKAGDRVRFVPITAEEYEAYKEGEA</sequence>
<dbReference type="RefSeq" id="WP_003390479.1">
    <property type="nucleotide sequence ID" value="NZ_APBN01000011.1"/>
</dbReference>
<dbReference type="InterPro" id="IPR010016">
    <property type="entry name" value="PxpB"/>
</dbReference>
<dbReference type="Gene3D" id="3.30.1360.40">
    <property type="match status" value="1"/>
</dbReference>
<dbReference type="InterPro" id="IPR029000">
    <property type="entry name" value="Cyclophilin-like_dom_sf"/>
</dbReference>
<evidence type="ECO:0000313" key="5">
    <source>
        <dbReference type="EMBL" id="EMT50947.1"/>
    </source>
</evidence>
<dbReference type="GO" id="GO:0016787">
    <property type="term" value="F:hydrolase activity"/>
    <property type="evidence" value="ECO:0007669"/>
    <property type="project" value="UniProtKB-KW"/>
</dbReference>
<reference evidence="5 6" key="1">
    <citation type="submission" date="2013-03" db="EMBL/GenBank/DDBJ databases">
        <title>Assembly of a new bacterial strain Brevibacillus borstelensis AK1.</title>
        <authorList>
            <person name="Rajan I."/>
            <person name="PoliReddy D."/>
            <person name="Sugumar T."/>
            <person name="Rathinam K."/>
            <person name="Alqarawi S."/>
            <person name="Khalil A.B."/>
            <person name="Sivakumar N."/>
        </authorList>
    </citation>
    <scope>NUCLEOTIDE SEQUENCE [LARGE SCALE GENOMIC DNA]</scope>
    <source>
        <strain evidence="5 6">AK1</strain>
    </source>
</reference>
<dbReference type="STRING" id="1300222.I532_20116"/>
<dbReference type="GO" id="GO:0005524">
    <property type="term" value="F:ATP binding"/>
    <property type="evidence" value="ECO:0007669"/>
    <property type="project" value="UniProtKB-KW"/>
</dbReference>
<keyword evidence="3" id="KW-0067">ATP-binding</keyword>
<keyword evidence="6" id="KW-1185">Reference proteome</keyword>
<feature type="domain" description="Carboxyltransferase" evidence="4">
    <location>
        <begin position="4"/>
        <end position="221"/>
    </location>
</feature>
<dbReference type="Gene3D" id="2.40.100.10">
    <property type="entry name" value="Cyclophilin-like"/>
    <property type="match status" value="1"/>
</dbReference>
<dbReference type="SMART" id="SM00796">
    <property type="entry name" value="AHS1"/>
    <property type="match status" value="1"/>
</dbReference>
<dbReference type="OrthoDB" id="9778567at2"/>
<dbReference type="PANTHER" id="PTHR34698">
    <property type="entry name" value="5-OXOPROLINASE SUBUNIT B"/>
    <property type="match status" value="1"/>
</dbReference>
<dbReference type="GeneID" id="89499692"/>
<organism evidence="5 6">
    <name type="scientific">Brevibacillus borstelensis AK1</name>
    <dbReference type="NCBI Taxonomy" id="1300222"/>
    <lineage>
        <taxon>Bacteria</taxon>
        <taxon>Bacillati</taxon>
        <taxon>Bacillota</taxon>
        <taxon>Bacilli</taxon>
        <taxon>Bacillales</taxon>
        <taxon>Paenibacillaceae</taxon>
        <taxon>Brevibacillus</taxon>
    </lineage>
</organism>
<comment type="caution">
    <text evidence="5">The sequence shown here is derived from an EMBL/GenBank/DDBJ whole genome shotgun (WGS) entry which is preliminary data.</text>
</comment>
<dbReference type="PANTHER" id="PTHR34698:SF2">
    <property type="entry name" value="5-OXOPROLINASE SUBUNIT B"/>
    <property type="match status" value="1"/>
</dbReference>
<evidence type="ECO:0000256" key="2">
    <source>
        <dbReference type="ARBA" id="ARBA00022801"/>
    </source>
</evidence>
<dbReference type="SUPFAM" id="SSF50891">
    <property type="entry name" value="Cyclophilin-like"/>
    <property type="match status" value="1"/>
</dbReference>
<keyword evidence="1" id="KW-0547">Nucleotide-binding</keyword>
<dbReference type="PATRIC" id="fig|1300222.3.peg.4230"/>
<accession>M8DC61</accession>
<dbReference type="InterPro" id="IPR003833">
    <property type="entry name" value="CT_C_D"/>
</dbReference>
<dbReference type="EMBL" id="APBN01000011">
    <property type="protein sequence ID" value="EMT50947.1"/>
    <property type="molecule type" value="Genomic_DNA"/>
</dbReference>
<gene>
    <name evidence="5" type="ORF">I532_20116</name>
</gene>